<keyword evidence="6 10" id="KW-0283">Flagellar rotation</keyword>
<evidence type="ECO:0000256" key="9">
    <source>
        <dbReference type="ARBA" id="ARBA00029599"/>
    </source>
</evidence>
<dbReference type="RefSeq" id="WP_193951960.1">
    <property type="nucleotide sequence ID" value="NZ_JADEYS010000003.1"/>
</dbReference>
<sequence length="237" mass="25981">MADVEDLRGVGHFESLLKEKADKLVNVLAQGDIPAAMDQISELYEFRHQVFYQEVGMLTRGLHEALKAFGNDVQDSIQSDVSRVDLSDASQSLDHVVELTEKNAHQTMDKLDRALALVSELESEGLGDSAAEKLKALHTELTDVLVAQGYQDIAGQLIRKVMMLLSNVEQHLVQLMDMAAAVERLSGVRPSETDTPAVKDTKEKAIAAEGPQIRAKDSPDVVTEQDEVDELLSSLGF</sequence>
<comment type="similarity">
    <text evidence="2 10">Belongs to the CheZ family.</text>
</comment>
<evidence type="ECO:0000256" key="10">
    <source>
        <dbReference type="PIRNR" id="PIRNR002884"/>
    </source>
</evidence>
<dbReference type="InterPro" id="IPR007439">
    <property type="entry name" value="Chemotax_Pase_CheZ"/>
</dbReference>
<dbReference type="GO" id="GO:0004721">
    <property type="term" value="F:phosphoprotein phosphatase activity"/>
    <property type="evidence" value="ECO:0007669"/>
    <property type="project" value="UniProtKB-KW"/>
</dbReference>
<keyword evidence="4 10" id="KW-0963">Cytoplasm</keyword>
<dbReference type="EMBL" id="JADEYS010000003">
    <property type="protein sequence ID" value="MBE9396404.1"/>
    <property type="molecule type" value="Genomic_DNA"/>
</dbReference>
<keyword evidence="8 10" id="KW-0904">Protein phosphatase</keyword>
<proteinExistence type="inferred from homology"/>
<evidence type="ECO:0000256" key="2">
    <source>
        <dbReference type="ARBA" id="ARBA00005908"/>
    </source>
</evidence>
<dbReference type="Gene3D" id="1.10.287.500">
    <property type="entry name" value="Helix hairpin bin"/>
    <property type="match status" value="2"/>
</dbReference>
<organism evidence="13 14">
    <name type="scientific">Pontibacterium sinense</name>
    <dbReference type="NCBI Taxonomy" id="2781979"/>
    <lineage>
        <taxon>Bacteria</taxon>
        <taxon>Pseudomonadati</taxon>
        <taxon>Pseudomonadota</taxon>
        <taxon>Gammaproteobacteria</taxon>
        <taxon>Oceanospirillales</taxon>
        <taxon>Oceanospirillaceae</taxon>
        <taxon>Pontibacterium</taxon>
    </lineage>
</organism>
<reference evidence="13" key="1">
    <citation type="submission" date="2020-10" db="EMBL/GenBank/DDBJ databases">
        <title>Bacterium isolated from coastal waters sediment.</title>
        <authorList>
            <person name="Chen R.-J."/>
            <person name="Lu D.-C."/>
            <person name="Zhu K.-L."/>
            <person name="Du Z.-J."/>
        </authorList>
    </citation>
    <scope>NUCLEOTIDE SEQUENCE</scope>
    <source>
        <strain evidence="13">N1Y112</strain>
    </source>
</reference>
<evidence type="ECO:0000256" key="5">
    <source>
        <dbReference type="ARBA" id="ARBA00022500"/>
    </source>
</evidence>
<feature type="compositionally biased region" description="Basic and acidic residues" evidence="12">
    <location>
        <begin position="197"/>
        <end position="206"/>
    </location>
</feature>
<evidence type="ECO:0000256" key="11">
    <source>
        <dbReference type="PIRSR" id="PIRSR002884-1"/>
    </source>
</evidence>
<evidence type="ECO:0000256" key="12">
    <source>
        <dbReference type="SAM" id="MobiDB-lite"/>
    </source>
</evidence>
<evidence type="ECO:0000256" key="4">
    <source>
        <dbReference type="ARBA" id="ARBA00022490"/>
    </source>
</evidence>
<evidence type="ECO:0000313" key="13">
    <source>
        <dbReference type="EMBL" id="MBE9396404.1"/>
    </source>
</evidence>
<dbReference type="GO" id="GO:0050920">
    <property type="term" value="P:regulation of chemotaxis"/>
    <property type="evidence" value="ECO:0007669"/>
    <property type="project" value="InterPro"/>
</dbReference>
<evidence type="ECO:0000313" key="14">
    <source>
        <dbReference type="Proteomes" id="UP000640333"/>
    </source>
</evidence>
<comment type="function">
    <text evidence="10">Plays an important role in bacterial chemotaxis signal transduction pathway by accelerating the dephosphorylation of phosphorylated CheY (CheY-P).</text>
</comment>
<feature type="region of interest" description="Disordered" evidence="12">
    <location>
        <begin position="187"/>
        <end position="225"/>
    </location>
</feature>
<dbReference type="GO" id="GO:0005737">
    <property type="term" value="C:cytoplasm"/>
    <property type="evidence" value="ECO:0007669"/>
    <property type="project" value="UniProtKB-SubCell"/>
</dbReference>
<comment type="caution">
    <text evidence="13">The sequence shown here is derived from an EMBL/GenBank/DDBJ whole genome shotgun (WGS) entry which is preliminary data.</text>
</comment>
<dbReference type="GO" id="GO:0006935">
    <property type="term" value="P:chemotaxis"/>
    <property type="evidence" value="ECO:0007669"/>
    <property type="project" value="UniProtKB-KW"/>
</dbReference>
<dbReference type="GO" id="GO:0097588">
    <property type="term" value="P:archaeal or bacterial-type flagellum-dependent cell motility"/>
    <property type="evidence" value="ECO:0007669"/>
    <property type="project" value="UniProtKB-KW"/>
</dbReference>
<dbReference type="AlphaFoldDB" id="A0A8J7JYF0"/>
<dbReference type="PIRSF" id="PIRSF002884">
    <property type="entry name" value="CheZ"/>
    <property type="match status" value="1"/>
</dbReference>
<keyword evidence="7 10" id="KW-0378">Hydrolase</keyword>
<comment type="subunit">
    <text evidence="10">Homodimer.</text>
</comment>
<evidence type="ECO:0000256" key="1">
    <source>
        <dbReference type="ARBA" id="ARBA00004496"/>
    </source>
</evidence>
<keyword evidence="14" id="KW-1185">Reference proteome</keyword>
<gene>
    <name evidence="13" type="ORF">IOQ59_03925</name>
</gene>
<evidence type="ECO:0000256" key="3">
    <source>
        <dbReference type="ARBA" id="ARBA00018484"/>
    </source>
</evidence>
<name>A0A8J7JYF0_9GAMM</name>
<evidence type="ECO:0000256" key="6">
    <source>
        <dbReference type="ARBA" id="ARBA00022779"/>
    </source>
</evidence>
<dbReference type="SUPFAM" id="SSF75708">
    <property type="entry name" value="Chemotaxis phosphatase CheZ"/>
    <property type="match status" value="1"/>
</dbReference>
<evidence type="ECO:0000256" key="7">
    <source>
        <dbReference type="ARBA" id="ARBA00022801"/>
    </source>
</evidence>
<dbReference type="Proteomes" id="UP000640333">
    <property type="component" value="Unassembled WGS sequence"/>
</dbReference>
<dbReference type="InterPro" id="IPR050992">
    <property type="entry name" value="CheZ_family_phosphatases"/>
</dbReference>
<protein>
    <recommendedName>
        <fullName evidence="3 10">Protein phosphatase CheZ</fullName>
        <ecNumber evidence="10">3.1.3.-</ecNumber>
    </recommendedName>
    <alternativeName>
        <fullName evidence="9 10">Chemotaxis protein CheZ</fullName>
    </alternativeName>
</protein>
<dbReference type="PANTHER" id="PTHR43693:SF1">
    <property type="entry name" value="PROTEIN PHOSPHATASE CHEZ"/>
    <property type="match status" value="1"/>
</dbReference>
<dbReference type="PANTHER" id="PTHR43693">
    <property type="entry name" value="PROTEIN PHOSPHATASE CHEZ"/>
    <property type="match status" value="1"/>
</dbReference>
<comment type="subcellular location">
    <subcellularLocation>
        <location evidence="1 10">Cytoplasm</location>
    </subcellularLocation>
</comment>
<dbReference type="Pfam" id="PF04344">
    <property type="entry name" value="CheZ"/>
    <property type="match status" value="2"/>
</dbReference>
<dbReference type="GO" id="GO:0009288">
    <property type="term" value="C:bacterial-type flagellum"/>
    <property type="evidence" value="ECO:0007669"/>
    <property type="project" value="InterPro"/>
</dbReference>
<accession>A0A8J7JYF0</accession>
<evidence type="ECO:0000256" key="8">
    <source>
        <dbReference type="ARBA" id="ARBA00022912"/>
    </source>
</evidence>
<dbReference type="EC" id="3.1.3.-" evidence="10"/>
<feature type="site" description="Enhances dephosphorylation of CheY-P" evidence="11">
    <location>
        <position position="156"/>
    </location>
</feature>
<keyword evidence="5 10" id="KW-0145">Chemotaxis</keyword>